<keyword evidence="6 8" id="KW-1133">Transmembrane helix</keyword>
<dbReference type="InterPro" id="IPR002781">
    <property type="entry name" value="TM_pro_TauE-like"/>
</dbReference>
<evidence type="ECO:0000256" key="3">
    <source>
        <dbReference type="ARBA" id="ARBA00022448"/>
    </source>
</evidence>
<dbReference type="Pfam" id="PF01925">
    <property type="entry name" value="TauE"/>
    <property type="match status" value="1"/>
</dbReference>
<evidence type="ECO:0000256" key="5">
    <source>
        <dbReference type="ARBA" id="ARBA00022692"/>
    </source>
</evidence>
<dbReference type="EMBL" id="CP002831">
    <property type="protein sequence ID" value="AFC25464.1"/>
    <property type="molecule type" value="Genomic_DNA"/>
</dbReference>
<name>H6L9I8_SAPGL</name>
<feature type="transmembrane region" description="Helical" evidence="8">
    <location>
        <begin position="133"/>
        <end position="151"/>
    </location>
</feature>
<evidence type="ECO:0000256" key="2">
    <source>
        <dbReference type="ARBA" id="ARBA00009142"/>
    </source>
</evidence>
<accession>H6L9I8</accession>
<dbReference type="OrthoDB" id="668749at2"/>
<comment type="similarity">
    <text evidence="2 8">Belongs to the 4-toluene sulfonate uptake permease (TSUP) (TC 2.A.102) family.</text>
</comment>
<proteinExistence type="inferred from homology"/>
<evidence type="ECO:0000256" key="7">
    <source>
        <dbReference type="ARBA" id="ARBA00023136"/>
    </source>
</evidence>
<protein>
    <recommendedName>
        <fullName evidence="8">Probable membrane transporter protein</fullName>
    </recommendedName>
</protein>
<dbReference type="HOGENOM" id="CLU_054750_5_5_10"/>
<dbReference type="PANTHER" id="PTHR30269">
    <property type="entry name" value="TRANSMEMBRANE PROTEIN YFCA"/>
    <property type="match status" value="1"/>
</dbReference>
<dbReference type="eggNOG" id="COG0730">
    <property type="taxonomic scope" value="Bacteria"/>
</dbReference>
<dbReference type="RefSeq" id="WP_015693072.1">
    <property type="nucleotide sequence ID" value="NC_016940.1"/>
</dbReference>
<reference evidence="9 10" key="1">
    <citation type="journal article" date="2012" name="Stand. Genomic Sci.">
        <title>Complete genome sequencing and analysis of Saprospira grandis str. Lewin, a predatory marine bacterium.</title>
        <authorList>
            <person name="Saw J.H."/>
            <person name="Yuryev A."/>
            <person name="Kanbe M."/>
            <person name="Hou S."/>
            <person name="Young A.G."/>
            <person name="Aizawa S."/>
            <person name="Alam M."/>
        </authorList>
    </citation>
    <scope>NUCLEOTIDE SEQUENCE [LARGE SCALE GENOMIC DNA]</scope>
    <source>
        <strain evidence="9 10">Lewin</strain>
    </source>
</reference>
<sequence length="247" mass="26975">MLIFIGVMAVIFLASLVKSTFGFGEGMVNMSLLTLLLGLDQAVPLVAILALGGSAYILLQDFKQVDWKELWPFLIGALLAAPIGLSMGEYLPAFWMRKLLGLLIMAFAVFKLYQSYQIAEDLGEPKGPEGRKWGYLFGLLGGLFGGAYNVAGPAGVLYGNFRAWPPAIFRVTMQGYFMLLGIAVVSGHAYMGRYSPEILKMAAFALIPIALGVFLGRFFNQKLSNPALFNKLVYGLLIILGLILIFK</sequence>
<feature type="transmembrane region" description="Helical" evidence="8">
    <location>
        <begin position="228"/>
        <end position="246"/>
    </location>
</feature>
<keyword evidence="4 8" id="KW-1003">Cell membrane</keyword>
<feature type="transmembrane region" description="Helical" evidence="8">
    <location>
        <begin position="70"/>
        <end position="88"/>
    </location>
</feature>
<organism evidence="9 10">
    <name type="scientific">Saprospira grandis (strain Lewin)</name>
    <dbReference type="NCBI Taxonomy" id="984262"/>
    <lineage>
        <taxon>Bacteria</taxon>
        <taxon>Pseudomonadati</taxon>
        <taxon>Bacteroidota</taxon>
        <taxon>Saprospiria</taxon>
        <taxon>Saprospirales</taxon>
        <taxon>Saprospiraceae</taxon>
        <taxon>Saprospira</taxon>
    </lineage>
</organism>
<comment type="subcellular location">
    <subcellularLocation>
        <location evidence="1 8">Cell membrane</location>
        <topology evidence="1 8">Multi-pass membrane protein</topology>
    </subcellularLocation>
</comment>
<dbReference type="AlphaFoldDB" id="H6L9I8"/>
<dbReference type="PANTHER" id="PTHR30269:SF37">
    <property type="entry name" value="MEMBRANE TRANSPORTER PROTEIN"/>
    <property type="match status" value="1"/>
</dbReference>
<gene>
    <name evidence="9" type="ordered locus">SGRA_2736</name>
</gene>
<keyword evidence="10" id="KW-1185">Reference proteome</keyword>
<keyword evidence="3" id="KW-0813">Transport</keyword>
<evidence type="ECO:0000256" key="1">
    <source>
        <dbReference type="ARBA" id="ARBA00004651"/>
    </source>
</evidence>
<dbReference type="Proteomes" id="UP000007519">
    <property type="component" value="Chromosome"/>
</dbReference>
<feature type="transmembrane region" description="Helical" evidence="8">
    <location>
        <begin position="32"/>
        <end position="58"/>
    </location>
</feature>
<keyword evidence="7 8" id="KW-0472">Membrane</keyword>
<feature type="transmembrane region" description="Helical" evidence="8">
    <location>
        <begin position="171"/>
        <end position="191"/>
    </location>
</feature>
<keyword evidence="5 8" id="KW-0812">Transmembrane</keyword>
<evidence type="ECO:0000313" key="10">
    <source>
        <dbReference type="Proteomes" id="UP000007519"/>
    </source>
</evidence>
<feature type="transmembrane region" description="Helical" evidence="8">
    <location>
        <begin position="198"/>
        <end position="216"/>
    </location>
</feature>
<evidence type="ECO:0000256" key="6">
    <source>
        <dbReference type="ARBA" id="ARBA00022989"/>
    </source>
</evidence>
<evidence type="ECO:0000256" key="4">
    <source>
        <dbReference type="ARBA" id="ARBA00022475"/>
    </source>
</evidence>
<evidence type="ECO:0000256" key="8">
    <source>
        <dbReference type="RuleBase" id="RU363041"/>
    </source>
</evidence>
<dbReference type="GO" id="GO:0005886">
    <property type="term" value="C:plasma membrane"/>
    <property type="evidence" value="ECO:0007669"/>
    <property type="project" value="UniProtKB-SubCell"/>
</dbReference>
<dbReference type="InterPro" id="IPR052017">
    <property type="entry name" value="TSUP"/>
</dbReference>
<evidence type="ECO:0000313" key="9">
    <source>
        <dbReference type="EMBL" id="AFC25464.1"/>
    </source>
</evidence>
<dbReference type="KEGG" id="sgn:SGRA_2736"/>